<keyword evidence="2" id="KW-0732">Signal</keyword>
<dbReference type="OrthoDB" id="8900217at2759"/>
<dbReference type="InterPro" id="IPR001811">
    <property type="entry name" value="Chemokine_IL8-like_dom"/>
</dbReference>
<dbReference type="GO" id="GO:0006955">
    <property type="term" value="P:immune response"/>
    <property type="evidence" value="ECO:0007669"/>
    <property type="project" value="InterPro"/>
</dbReference>
<protein>
    <submittedName>
        <fullName evidence="4">C-C motif chemokine 19-like</fullName>
    </submittedName>
</protein>
<dbReference type="FunCoup" id="A0A672Z6V1">
    <property type="interactions" value="56"/>
</dbReference>
<dbReference type="RefSeq" id="XP_029999656.1">
    <property type="nucleotide sequence ID" value="XM_030143796.1"/>
</dbReference>
<evidence type="ECO:0000259" key="3">
    <source>
        <dbReference type="SMART" id="SM00199"/>
    </source>
</evidence>
<sequence length="111" mass="12725">MDLWVDAKVFICILFVTFFCTGTDAEMPADCCLEVKNKEVDKAAIVHYQLQTSGHGCAINAMVLLTRHQRTLCVPHNEPWVKNIMNHVDNLKKFCKKRNHKPRVCRGVQNV</sequence>
<accession>A0A672Z6V1</accession>
<organism evidence="4 5">
    <name type="scientific">Sphaeramia orbicularis</name>
    <name type="common">orbiculate cardinalfish</name>
    <dbReference type="NCBI Taxonomy" id="375764"/>
    <lineage>
        <taxon>Eukaryota</taxon>
        <taxon>Metazoa</taxon>
        <taxon>Chordata</taxon>
        <taxon>Craniata</taxon>
        <taxon>Vertebrata</taxon>
        <taxon>Euteleostomi</taxon>
        <taxon>Actinopterygii</taxon>
        <taxon>Neopterygii</taxon>
        <taxon>Teleostei</taxon>
        <taxon>Neoteleostei</taxon>
        <taxon>Acanthomorphata</taxon>
        <taxon>Gobiaria</taxon>
        <taxon>Kurtiformes</taxon>
        <taxon>Apogonoidei</taxon>
        <taxon>Apogonidae</taxon>
        <taxon>Apogoninae</taxon>
        <taxon>Sphaeramia</taxon>
    </lineage>
</organism>
<feature type="chain" id="PRO_5025539244" evidence="2">
    <location>
        <begin position="26"/>
        <end position="111"/>
    </location>
</feature>
<evidence type="ECO:0000256" key="1">
    <source>
        <dbReference type="ARBA" id="ARBA00022514"/>
    </source>
</evidence>
<keyword evidence="1" id="KW-0202">Cytokine</keyword>
<dbReference type="GO" id="GO:0005615">
    <property type="term" value="C:extracellular space"/>
    <property type="evidence" value="ECO:0007669"/>
    <property type="project" value="UniProtKB-KW"/>
</dbReference>
<dbReference type="PANTHER" id="PTHR12015">
    <property type="entry name" value="SMALL INDUCIBLE CYTOKINE A"/>
    <property type="match status" value="1"/>
</dbReference>
<dbReference type="SUPFAM" id="SSF54117">
    <property type="entry name" value="Interleukin 8-like chemokines"/>
    <property type="match status" value="1"/>
</dbReference>
<reference evidence="4" key="2">
    <citation type="submission" date="2025-08" db="UniProtKB">
        <authorList>
            <consortium name="Ensembl"/>
        </authorList>
    </citation>
    <scope>IDENTIFICATION</scope>
</reference>
<name>A0A672Z6V1_9TELE</name>
<dbReference type="Ensembl" id="ENSSORT00005012599.1">
    <property type="protein sequence ID" value="ENSSORP00005012202.1"/>
    <property type="gene ID" value="ENSSORG00005006456.1"/>
</dbReference>
<feature type="signal peptide" evidence="2">
    <location>
        <begin position="1"/>
        <end position="25"/>
    </location>
</feature>
<evidence type="ECO:0000313" key="4">
    <source>
        <dbReference type="Ensembl" id="ENSSORP00005012202.1"/>
    </source>
</evidence>
<reference evidence="4" key="1">
    <citation type="submission" date="2019-06" db="EMBL/GenBank/DDBJ databases">
        <authorList>
            <consortium name="Wellcome Sanger Institute Data Sharing"/>
        </authorList>
    </citation>
    <scope>NUCLEOTIDE SEQUENCE [LARGE SCALE GENOMIC DNA]</scope>
</reference>
<keyword evidence="5" id="KW-1185">Reference proteome</keyword>
<evidence type="ECO:0000313" key="5">
    <source>
        <dbReference type="Proteomes" id="UP000472271"/>
    </source>
</evidence>
<proteinExistence type="predicted"/>
<dbReference type="Proteomes" id="UP000472271">
    <property type="component" value="Chromosome 9"/>
</dbReference>
<dbReference type="InterPro" id="IPR039809">
    <property type="entry name" value="Chemokine_b/g/d"/>
</dbReference>
<dbReference type="GO" id="GO:0008009">
    <property type="term" value="F:chemokine activity"/>
    <property type="evidence" value="ECO:0007669"/>
    <property type="project" value="InterPro"/>
</dbReference>
<dbReference type="PANTHER" id="PTHR12015:SF108">
    <property type="entry name" value="C-C MOTIF CHEMOKINE 20"/>
    <property type="match status" value="1"/>
</dbReference>
<dbReference type="SMART" id="SM00199">
    <property type="entry name" value="SCY"/>
    <property type="match status" value="1"/>
</dbReference>
<dbReference type="AlphaFoldDB" id="A0A672Z6V1"/>
<evidence type="ECO:0000256" key="2">
    <source>
        <dbReference type="SAM" id="SignalP"/>
    </source>
</evidence>
<dbReference type="GeneID" id="115425923"/>
<feature type="domain" description="Chemokine interleukin-8-like" evidence="3">
    <location>
        <begin position="28"/>
        <end position="88"/>
    </location>
</feature>
<gene>
    <name evidence="4" type="primary">LOC115425923</name>
</gene>
<dbReference type="InParanoid" id="A0A672Z6V1"/>
<dbReference type="CDD" id="cd00169">
    <property type="entry name" value="Chemokine"/>
    <property type="match status" value="1"/>
</dbReference>
<dbReference type="Pfam" id="PF00048">
    <property type="entry name" value="IL8"/>
    <property type="match status" value="1"/>
</dbReference>
<dbReference type="InterPro" id="IPR036048">
    <property type="entry name" value="Interleukin_8-like_sf"/>
</dbReference>
<reference evidence="4" key="3">
    <citation type="submission" date="2025-09" db="UniProtKB">
        <authorList>
            <consortium name="Ensembl"/>
        </authorList>
    </citation>
    <scope>IDENTIFICATION</scope>
</reference>
<dbReference type="Gene3D" id="2.40.50.40">
    <property type="match status" value="1"/>
</dbReference>